<evidence type="ECO:0000313" key="16">
    <source>
        <dbReference type="EMBL" id="SDM68578.1"/>
    </source>
</evidence>
<dbReference type="OrthoDB" id="9806956at2"/>
<dbReference type="FunFam" id="3.40.120.10:FF:000001">
    <property type="entry name" value="Phosphoglucosamine mutase"/>
    <property type="match status" value="1"/>
</dbReference>
<comment type="cofactor">
    <cofactor evidence="9">
        <name>Mg(2+)</name>
        <dbReference type="ChEBI" id="CHEBI:18420"/>
    </cofactor>
    <text evidence="9">Binds 1 Mg(2+) ion per subunit.</text>
</comment>
<dbReference type="FunFam" id="3.40.120.10:FF:000002">
    <property type="entry name" value="Phosphoglucosamine mutase"/>
    <property type="match status" value="1"/>
</dbReference>
<dbReference type="GO" id="GO:0000287">
    <property type="term" value="F:magnesium ion binding"/>
    <property type="evidence" value="ECO:0007669"/>
    <property type="project" value="UniProtKB-UniRule"/>
</dbReference>
<dbReference type="InterPro" id="IPR016066">
    <property type="entry name" value="A-D-PHexomutase_CS"/>
</dbReference>
<dbReference type="Pfam" id="PF02880">
    <property type="entry name" value="PGM_PMM_III"/>
    <property type="match status" value="1"/>
</dbReference>
<feature type="domain" description="Alpha-D-phosphohexomutase alpha/beta/alpha" evidence="15">
    <location>
        <begin position="258"/>
        <end position="369"/>
    </location>
</feature>
<evidence type="ECO:0000256" key="8">
    <source>
        <dbReference type="ARBA" id="ARBA00068193"/>
    </source>
</evidence>
<dbReference type="PROSITE" id="PS00710">
    <property type="entry name" value="PGM_PMM"/>
    <property type="match status" value="1"/>
</dbReference>
<dbReference type="Pfam" id="PF00408">
    <property type="entry name" value="PGM_PMM_IV"/>
    <property type="match status" value="1"/>
</dbReference>
<evidence type="ECO:0000256" key="11">
    <source>
        <dbReference type="RuleBase" id="RU004327"/>
    </source>
</evidence>
<keyword evidence="4 9" id="KW-0460">Magnesium</keyword>
<dbReference type="Gene3D" id="3.40.120.10">
    <property type="entry name" value="Alpha-D-Glucose-1,6-Bisphosphate, subunit A, domain 3"/>
    <property type="match status" value="3"/>
</dbReference>
<evidence type="ECO:0000256" key="1">
    <source>
        <dbReference type="ARBA" id="ARBA00010231"/>
    </source>
</evidence>
<feature type="active site" description="Phosphoserine intermediate" evidence="9">
    <location>
        <position position="101"/>
    </location>
</feature>
<protein>
    <recommendedName>
        <fullName evidence="8 9">Phosphoglucosamine mutase</fullName>
        <ecNumber evidence="7 9">5.4.2.10</ecNumber>
    </recommendedName>
</protein>
<dbReference type="InterPro" id="IPR005841">
    <property type="entry name" value="Alpha-D-phosphohexomutase_SF"/>
</dbReference>
<evidence type="ECO:0000256" key="4">
    <source>
        <dbReference type="ARBA" id="ARBA00022842"/>
    </source>
</evidence>
<evidence type="ECO:0000256" key="10">
    <source>
        <dbReference type="RuleBase" id="RU004326"/>
    </source>
</evidence>
<gene>
    <name evidence="9" type="primary">glmM</name>
    <name evidence="16" type="ORF">SAMN05192585_10392</name>
</gene>
<evidence type="ECO:0000256" key="3">
    <source>
        <dbReference type="ARBA" id="ARBA00022723"/>
    </source>
</evidence>
<dbReference type="GO" id="GO:0009252">
    <property type="term" value="P:peptidoglycan biosynthetic process"/>
    <property type="evidence" value="ECO:0007669"/>
    <property type="project" value="TreeGrafter"/>
</dbReference>
<comment type="function">
    <text evidence="9 11">Catalyzes the conversion of glucosamine-6-phosphate to glucosamine-1-phosphate.</text>
</comment>
<dbReference type="Pfam" id="PF02878">
    <property type="entry name" value="PGM_PMM_I"/>
    <property type="match status" value="1"/>
</dbReference>
<dbReference type="InterPro" id="IPR005843">
    <property type="entry name" value="A-D-PHexomutase_C"/>
</dbReference>
<dbReference type="Proteomes" id="UP000199182">
    <property type="component" value="Unassembled WGS sequence"/>
</dbReference>
<sequence>MGRLFGTDGVRGLANTELTCELSLKIGRAAAYVLTQHTHHRPKILIGRDTRLSGEMLEAALTAGLCSVGADVHLLGVVPTPAVAYLVGLYQADAGIMISASHNPAEYNGIKIFNTSGYKIPDQYEEEIEAIVLDDSVEVKLAMGDAVGVSHPCESAVEDYVKHIVSTTDTTFEGIHVLIDCANGSASATAHKIFPALKASAEIIANKPDGVNINRNCGSMHIHALAERVKNGSYDLGLAFDGDSDRILACDADGNIVDGDMLMAAFAMFMKQQGTLDGNTLVVTVMSNLGLIRCAEESGINIACTKVGDRFVLEKMLEEGYALGGEQSGHLILKHFATTGDGQLSAVQLLTMMKKTGKSLKELASIMTVYPQVMVNVEAGKTAKVKLAVDKDINALIKSWEDRLAQNGRILVRASGTEPLIRVMVEGKDLDLINRCANEIADMVKTL</sequence>
<feature type="binding site" evidence="9">
    <location>
        <position position="245"/>
    </location>
    <ligand>
        <name>Mg(2+)</name>
        <dbReference type="ChEBI" id="CHEBI:18420"/>
    </ligand>
</feature>
<dbReference type="InterPro" id="IPR050060">
    <property type="entry name" value="Phosphoglucosamine_mutase"/>
</dbReference>
<dbReference type="SUPFAM" id="SSF53738">
    <property type="entry name" value="Phosphoglucomutase, first 3 domains"/>
    <property type="match status" value="3"/>
</dbReference>
<dbReference type="InterPro" id="IPR005846">
    <property type="entry name" value="A-D-PHexomutase_a/b/a-III"/>
</dbReference>
<evidence type="ECO:0000256" key="7">
    <source>
        <dbReference type="ARBA" id="ARBA00066330"/>
    </source>
</evidence>
<dbReference type="InterPro" id="IPR005844">
    <property type="entry name" value="A-D-PHexomutase_a/b/a-I"/>
</dbReference>
<dbReference type="PRINTS" id="PR00509">
    <property type="entry name" value="PGMPMM"/>
</dbReference>
<feature type="modified residue" description="Phosphoserine" evidence="9">
    <location>
        <position position="101"/>
    </location>
</feature>
<evidence type="ECO:0000259" key="13">
    <source>
        <dbReference type="Pfam" id="PF02878"/>
    </source>
</evidence>
<dbReference type="GO" id="GO:0008966">
    <property type="term" value="F:phosphoglucosamine mutase activity"/>
    <property type="evidence" value="ECO:0007669"/>
    <property type="project" value="UniProtKB-UniRule"/>
</dbReference>
<dbReference type="NCBIfam" id="TIGR01455">
    <property type="entry name" value="glmM"/>
    <property type="match status" value="1"/>
</dbReference>
<evidence type="ECO:0000259" key="15">
    <source>
        <dbReference type="Pfam" id="PF02880"/>
    </source>
</evidence>
<dbReference type="InterPro" id="IPR006352">
    <property type="entry name" value="GlmM_bact"/>
</dbReference>
<keyword evidence="17" id="KW-1185">Reference proteome</keyword>
<evidence type="ECO:0000256" key="6">
    <source>
        <dbReference type="ARBA" id="ARBA00050364"/>
    </source>
</evidence>
<dbReference type="InterPro" id="IPR016055">
    <property type="entry name" value="A-D-PHexomutase_a/b/a-I/II/III"/>
</dbReference>
<dbReference type="PANTHER" id="PTHR42946:SF1">
    <property type="entry name" value="PHOSPHOGLUCOMUTASE (ALPHA-D-GLUCOSE-1,6-BISPHOSPHATE-DEPENDENT)"/>
    <property type="match status" value="1"/>
</dbReference>
<dbReference type="HAMAP" id="MF_01554_B">
    <property type="entry name" value="GlmM_B"/>
    <property type="match status" value="1"/>
</dbReference>
<accession>A0A1G9V8P3</accession>
<organism evidence="16 17">
    <name type="scientific">Acetanaerobacterium elongatum</name>
    <dbReference type="NCBI Taxonomy" id="258515"/>
    <lineage>
        <taxon>Bacteria</taxon>
        <taxon>Bacillati</taxon>
        <taxon>Bacillota</taxon>
        <taxon>Clostridia</taxon>
        <taxon>Eubacteriales</taxon>
        <taxon>Oscillospiraceae</taxon>
        <taxon>Acetanaerobacterium</taxon>
    </lineage>
</organism>
<keyword evidence="5 9" id="KW-0413">Isomerase</keyword>
<comment type="catalytic activity">
    <reaction evidence="6 9 11">
        <text>alpha-D-glucosamine 1-phosphate = D-glucosamine 6-phosphate</text>
        <dbReference type="Rhea" id="RHEA:23424"/>
        <dbReference type="ChEBI" id="CHEBI:58516"/>
        <dbReference type="ChEBI" id="CHEBI:58725"/>
        <dbReference type="EC" id="5.4.2.10"/>
    </reaction>
</comment>
<dbReference type="CDD" id="cd05802">
    <property type="entry name" value="GlmM"/>
    <property type="match status" value="1"/>
</dbReference>
<dbReference type="EC" id="5.4.2.10" evidence="7 9"/>
<dbReference type="InterPro" id="IPR036900">
    <property type="entry name" value="A-D-PHexomutase_C_sf"/>
</dbReference>
<evidence type="ECO:0000259" key="14">
    <source>
        <dbReference type="Pfam" id="PF02879"/>
    </source>
</evidence>
<feature type="domain" description="Alpha-D-phosphohexomutase alpha/beta/alpha" evidence="13">
    <location>
        <begin position="3"/>
        <end position="134"/>
    </location>
</feature>
<dbReference type="GO" id="GO:0005975">
    <property type="term" value="P:carbohydrate metabolic process"/>
    <property type="evidence" value="ECO:0007669"/>
    <property type="project" value="InterPro"/>
</dbReference>
<comment type="PTM">
    <text evidence="9">Activated by phosphorylation.</text>
</comment>
<feature type="domain" description="Alpha-D-phosphohexomutase alpha/beta/alpha" evidence="14">
    <location>
        <begin position="158"/>
        <end position="254"/>
    </location>
</feature>
<feature type="binding site" evidence="9">
    <location>
        <position position="243"/>
    </location>
    <ligand>
        <name>Mg(2+)</name>
        <dbReference type="ChEBI" id="CHEBI:18420"/>
    </ligand>
</feature>
<evidence type="ECO:0000256" key="5">
    <source>
        <dbReference type="ARBA" id="ARBA00023235"/>
    </source>
</evidence>
<dbReference type="FunFam" id="3.30.310.50:FF:000001">
    <property type="entry name" value="Phosphoglucosamine mutase"/>
    <property type="match status" value="1"/>
</dbReference>
<dbReference type="InterPro" id="IPR005845">
    <property type="entry name" value="A-D-PHexomutase_a/b/a-II"/>
</dbReference>
<comment type="similarity">
    <text evidence="1 9 10">Belongs to the phosphohexose mutase family.</text>
</comment>
<feature type="binding site" description="via phosphate group" evidence="9">
    <location>
        <position position="101"/>
    </location>
    <ligand>
        <name>Mg(2+)</name>
        <dbReference type="ChEBI" id="CHEBI:18420"/>
    </ligand>
</feature>
<keyword evidence="3 9" id="KW-0479">Metal-binding</keyword>
<dbReference type="RefSeq" id="WP_092637847.1">
    <property type="nucleotide sequence ID" value="NZ_FNID01000003.1"/>
</dbReference>
<proteinExistence type="inferred from homology"/>
<dbReference type="AlphaFoldDB" id="A0A1G9V8P3"/>
<name>A0A1G9V8P3_9FIRM</name>
<dbReference type="STRING" id="258515.SAMN05192585_10392"/>
<dbReference type="SUPFAM" id="SSF55957">
    <property type="entry name" value="Phosphoglucomutase, C-terminal domain"/>
    <property type="match status" value="1"/>
</dbReference>
<evidence type="ECO:0000313" key="17">
    <source>
        <dbReference type="Proteomes" id="UP000199182"/>
    </source>
</evidence>
<dbReference type="GO" id="GO:0006048">
    <property type="term" value="P:UDP-N-acetylglucosamine biosynthetic process"/>
    <property type="evidence" value="ECO:0007669"/>
    <property type="project" value="TreeGrafter"/>
</dbReference>
<evidence type="ECO:0000256" key="9">
    <source>
        <dbReference type="HAMAP-Rule" id="MF_01554"/>
    </source>
</evidence>
<dbReference type="Pfam" id="PF02879">
    <property type="entry name" value="PGM_PMM_II"/>
    <property type="match status" value="1"/>
</dbReference>
<dbReference type="GO" id="GO:0004615">
    <property type="term" value="F:phosphomannomutase activity"/>
    <property type="evidence" value="ECO:0007669"/>
    <property type="project" value="TreeGrafter"/>
</dbReference>
<evidence type="ECO:0000259" key="12">
    <source>
        <dbReference type="Pfam" id="PF00408"/>
    </source>
</evidence>
<feature type="domain" description="Alpha-D-phosphohexomutase C-terminal" evidence="12">
    <location>
        <begin position="374"/>
        <end position="442"/>
    </location>
</feature>
<feature type="binding site" evidence="9">
    <location>
        <position position="241"/>
    </location>
    <ligand>
        <name>Mg(2+)</name>
        <dbReference type="ChEBI" id="CHEBI:18420"/>
    </ligand>
</feature>
<evidence type="ECO:0000256" key="2">
    <source>
        <dbReference type="ARBA" id="ARBA00022553"/>
    </source>
</evidence>
<keyword evidence="2 9" id="KW-0597">Phosphoprotein</keyword>
<reference evidence="16 17" key="1">
    <citation type="submission" date="2016-10" db="EMBL/GenBank/DDBJ databases">
        <authorList>
            <person name="de Groot N.N."/>
        </authorList>
    </citation>
    <scope>NUCLEOTIDE SEQUENCE [LARGE SCALE GENOMIC DNA]</scope>
    <source>
        <strain evidence="16 17">CGMCC 1.5012</strain>
    </source>
</reference>
<dbReference type="GO" id="GO:0005829">
    <property type="term" value="C:cytosol"/>
    <property type="evidence" value="ECO:0007669"/>
    <property type="project" value="TreeGrafter"/>
</dbReference>
<dbReference type="PANTHER" id="PTHR42946">
    <property type="entry name" value="PHOSPHOHEXOSE MUTASE"/>
    <property type="match status" value="1"/>
</dbReference>
<dbReference type="Gene3D" id="3.30.310.50">
    <property type="entry name" value="Alpha-D-phosphohexomutase, C-terminal domain"/>
    <property type="match status" value="1"/>
</dbReference>
<dbReference type="EMBL" id="FNID01000003">
    <property type="protein sequence ID" value="SDM68578.1"/>
    <property type="molecule type" value="Genomic_DNA"/>
</dbReference>